<dbReference type="EMBL" id="LK032117">
    <property type="protein sequence ID" value="CDY21225.1"/>
    <property type="molecule type" value="Genomic_DNA"/>
</dbReference>
<evidence type="ECO:0000313" key="3">
    <source>
        <dbReference type="Proteomes" id="UP000028999"/>
    </source>
</evidence>
<proteinExistence type="predicted"/>
<dbReference type="Gramene" id="CDY21225">
    <property type="protein sequence ID" value="CDY21225"/>
    <property type="gene ID" value="GSBRNA2T00015449001"/>
</dbReference>
<dbReference type="OMA" id="FWNCDSI"/>
<sequence>MPFLTMKIPLRFQNLYFWNCDSITLPTAAVSVSNSEPGTVRSETLPCNIVTMKTLTSLIQQKPALKNEIPIQLCFHPFPTPKELELAGSLASGPISLLHICCVFGLSSGSPLCFVLSLSLFSMGKNFCLIYITRSGLCCSGEVCFRLGILCDKKKGGMLLALKLSSIFEDLQRIVVENFCFEKTDADLELSYLPIGLISTSAKDGNQNKVDIDLYKVPTESTTGEEERNFSNNGDDSRADNVSSDMHNEKKKGKMKQVGVDGDDYDADTIISEKENRENLSKSSLVEIVKKKYLFSTKQF</sequence>
<accession>A0A078G418</accession>
<feature type="compositionally biased region" description="Basic and acidic residues" evidence="1">
    <location>
        <begin position="225"/>
        <end position="239"/>
    </location>
</feature>
<dbReference type="AlphaFoldDB" id="A0A078G418"/>
<feature type="region of interest" description="Disordered" evidence="1">
    <location>
        <begin position="220"/>
        <end position="260"/>
    </location>
</feature>
<keyword evidence="3" id="KW-1185">Reference proteome</keyword>
<protein>
    <submittedName>
        <fullName evidence="2">BnaC03g53990D protein</fullName>
    </submittedName>
</protein>
<reference evidence="2 3" key="1">
    <citation type="journal article" date="2014" name="Science">
        <title>Plant genetics. Early allopolyploid evolution in the post-Neolithic Brassica napus oilseed genome.</title>
        <authorList>
            <person name="Chalhoub B."/>
            <person name="Denoeud F."/>
            <person name="Liu S."/>
            <person name="Parkin I.A."/>
            <person name="Tang H."/>
            <person name="Wang X."/>
            <person name="Chiquet J."/>
            <person name="Belcram H."/>
            <person name="Tong C."/>
            <person name="Samans B."/>
            <person name="Correa M."/>
            <person name="Da Silva C."/>
            <person name="Just J."/>
            <person name="Falentin C."/>
            <person name="Koh C.S."/>
            <person name="Le Clainche I."/>
            <person name="Bernard M."/>
            <person name="Bento P."/>
            <person name="Noel B."/>
            <person name="Labadie K."/>
            <person name="Alberti A."/>
            <person name="Charles M."/>
            <person name="Arnaud D."/>
            <person name="Guo H."/>
            <person name="Daviaud C."/>
            <person name="Alamery S."/>
            <person name="Jabbari K."/>
            <person name="Zhao M."/>
            <person name="Edger P.P."/>
            <person name="Chelaifa H."/>
            <person name="Tack D."/>
            <person name="Lassalle G."/>
            <person name="Mestiri I."/>
            <person name="Schnel N."/>
            <person name="Le Paslier M.C."/>
            <person name="Fan G."/>
            <person name="Renault V."/>
            <person name="Bayer P.E."/>
            <person name="Golicz A.A."/>
            <person name="Manoli S."/>
            <person name="Lee T.H."/>
            <person name="Thi V.H."/>
            <person name="Chalabi S."/>
            <person name="Hu Q."/>
            <person name="Fan C."/>
            <person name="Tollenaere R."/>
            <person name="Lu Y."/>
            <person name="Battail C."/>
            <person name="Shen J."/>
            <person name="Sidebottom C.H."/>
            <person name="Wang X."/>
            <person name="Canaguier A."/>
            <person name="Chauveau A."/>
            <person name="Berard A."/>
            <person name="Deniot G."/>
            <person name="Guan M."/>
            <person name="Liu Z."/>
            <person name="Sun F."/>
            <person name="Lim Y.P."/>
            <person name="Lyons E."/>
            <person name="Town C.D."/>
            <person name="Bancroft I."/>
            <person name="Wang X."/>
            <person name="Meng J."/>
            <person name="Ma J."/>
            <person name="Pires J.C."/>
            <person name="King G.J."/>
            <person name="Brunel D."/>
            <person name="Delourme R."/>
            <person name="Renard M."/>
            <person name="Aury J.M."/>
            <person name="Adams K.L."/>
            <person name="Batley J."/>
            <person name="Snowdon R.J."/>
            <person name="Tost J."/>
            <person name="Edwards D."/>
            <person name="Zhou Y."/>
            <person name="Hua W."/>
            <person name="Sharpe A.G."/>
            <person name="Paterson A.H."/>
            <person name="Guan C."/>
            <person name="Wincker P."/>
        </authorList>
    </citation>
    <scope>NUCLEOTIDE SEQUENCE [LARGE SCALE GENOMIC DNA]</scope>
    <source>
        <strain evidence="3">cv. Darmor-bzh</strain>
    </source>
</reference>
<evidence type="ECO:0000313" key="2">
    <source>
        <dbReference type="EMBL" id="CDY21225.1"/>
    </source>
</evidence>
<dbReference type="Proteomes" id="UP000028999">
    <property type="component" value="Unassembled WGS sequence"/>
</dbReference>
<evidence type="ECO:0000256" key="1">
    <source>
        <dbReference type="SAM" id="MobiDB-lite"/>
    </source>
</evidence>
<name>A0A078G418_BRANA</name>
<dbReference type="PaxDb" id="3708-A0A078G418"/>
<gene>
    <name evidence="2" type="primary">BnaC03g53990D</name>
    <name evidence="2" type="ORF">GSBRNA2T00015449001</name>
</gene>
<organism evidence="2 3">
    <name type="scientific">Brassica napus</name>
    <name type="common">Rape</name>
    <dbReference type="NCBI Taxonomy" id="3708"/>
    <lineage>
        <taxon>Eukaryota</taxon>
        <taxon>Viridiplantae</taxon>
        <taxon>Streptophyta</taxon>
        <taxon>Embryophyta</taxon>
        <taxon>Tracheophyta</taxon>
        <taxon>Spermatophyta</taxon>
        <taxon>Magnoliopsida</taxon>
        <taxon>eudicotyledons</taxon>
        <taxon>Gunneridae</taxon>
        <taxon>Pentapetalae</taxon>
        <taxon>rosids</taxon>
        <taxon>malvids</taxon>
        <taxon>Brassicales</taxon>
        <taxon>Brassicaceae</taxon>
        <taxon>Brassiceae</taxon>
        <taxon>Brassica</taxon>
    </lineage>
</organism>